<dbReference type="InterPro" id="IPR036460">
    <property type="entry name" value="Cu_amine_oxidase_C_sf"/>
</dbReference>
<dbReference type="GO" id="GO:0048038">
    <property type="term" value="F:quinone binding"/>
    <property type="evidence" value="ECO:0007669"/>
    <property type="project" value="InterPro"/>
</dbReference>
<dbReference type="AlphaFoldDB" id="A0A4P7N7P4"/>
<dbReference type="EMBL" id="CP034205">
    <property type="protein sequence ID" value="QBZ56966.1"/>
    <property type="molecule type" value="Genomic_DNA"/>
</dbReference>
<sequence>MQLQRFIIAGKEQGPLDWDADSATQLLVVNIGAKNKFEGRGAMDSHAYQNQDVHNPPVEFSRFLDGESFMQEDLVLKLNGYAAYLITSARTGI</sequence>
<protein>
    <submittedName>
        <fullName evidence="1">Uncharacterized protein</fullName>
    </submittedName>
</protein>
<organism evidence="1 2">
    <name type="scientific">Pyricularia oryzae</name>
    <name type="common">Rice blast fungus</name>
    <name type="synonym">Magnaporthe oryzae</name>
    <dbReference type="NCBI Taxonomy" id="318829"/>
    <lineage>
        <taxon>Eukaryota</taxon>
        <taxon>Fungi</taxon>
        <taxon>Dikarya</taxon>
        <taxon>Ascomycota</taxon>
        <taxon>Pezizomycotina</taxon>
        <taxon>Sordariomycetes</taxon>
        <taxon>Sordariomycetidae</taxon>
        <taxon>Magnaporthales</taxon>
        <taxon>Pyriculariaceae</taxon>
        <taxon>Pyricularia</taxon>
    </lineage>
</organism>
<reference evidence="1 2" key="1">
    <citation type="journal article" date="2019" name="Mol. Biol. Evol.">
        <title>Blast fungal genomes show frequent chromosomal changes, gene gains and losses, and effector gene turnover.</title>
        <authorList>
            <person name="Gomez Luciano L.B."/>
            <person name="Jason Tsai I."/>
            <person name="Chuma I."/>
            <person name="Tosa Y."/>
            <person name="Chen Y.H."/>
            <person name="Li J.Y."/>
            <person name="Li M.Y."/>
            <person name="Jade Lu M.Y."/>
            <person name="Nakayashiki H."/>
            <person name="Li W.H."/>
        </authorList>
    </citation>
    <scope>NUCLEOTIDE SEQUENCE [LARGE SCALE GENOMIC DNA]</scope>
    <source>
        <strain evidence="1">MZ5-1-6</strain>
    </source>
</reference>
<name>A0A4P7N7P4_PYROR</name>
<evidence type="ECO:0000313" key="1">
    <source>
        <dbReference type="EMBL" id="QBZ56966.1"/>
    </source>
</evidence>
<gene>
    <name evidence="1" type="ORF">PoMZ_01884</name>
</gene>
<evidence type="ECO:0000313" key="2">
    <source>
        <dbReference type="Proteomes" id="UP000294847"/>
    </source>
</evidence>
<accession>A0A4P7N7P4</accession>
<dbReference type="GO" id="GO:0009308">
    <property type="term" value="P:amine metabolic process"/>
    <property type="evidence" value="ECO:0007669"/>
    <property type="project" value="InterPro"/>
</dbReference>
<dbReference type="GO" id="GO:0005507">
    <property type="term" value="F:copper ion binding"/>
    <property type="evidence" value="ECO:0007669"/>
    <property type="project" value="InterPro"/>
</dbReference>
<dbReference type="GO" id="GO:0008131">
    <property type="term" value="F:primary methylamine oxidase activity"/>
    <property type="evidence" value="ECO:0007669"/>
    <property type="project" value="InterPro"/>
</dbReference>
<proteinExistence type="predicted"/>
<dbReference type="Proteomes" id="UP000294847">
    <property type="component" value="Chromosome 2"/>
</dbReference>
<dbReference type="SUPFAM" id="SSF49998">
    <property type="entry name" value="Amine oxidase catalytic domain"/>
    <property type="match status" value="1"/>
</dbReference>